<name>A0A1Z4EJG3_9MYCO</name>
<dbReference type="RefSeq" id="WP_096440699.1">
    <property type="nucleotide sequence ID" value="NZ_AP018164.1"/>
</dbReference>
<dbReference type="KEGG" id="mshg:MSG_02957"/>
<dbReference type="Proteomes" id="UP000217736">
    <property type="component" value="Chromosome"/>
</dbReference>
<organism evidence="2 3">
    <name type="scientific">Mycobacterium shigaense</name>
    <dbReference type="NCBI Taxonomy" id="722731"/>
    <lineage>
        <taxon>Bacteria</taxon>
        <taxon>Bacillati</taxon>
        <taxon>Actinomycetota</taxon>
        <taxon>Actinomycetes</taxon>
        <taxon>Mycobacteriales</taxon>
        <taxon>Mycobacteriaceae</taxon>
        <taxon>Mycobacterium</taxon>
        <taxon>Mycobacterium simiae complex</taxon>
    </lineage>
</organism>
<sequence>MSRKICGKVFSTPEESGRTPPTEAELARARQLFDEFQQLIDAVAPEDRVKEVSPKFWDDTSGTEFDPRLKADESD</sequence>
<protein>
    <submittedName>
        <fullName evidence="2">Uncharacterized protein</fullName>
    </submittedName>
</protein>
<reference evidence="3" key="1">
    <citation type="submission" date="2017-06" db="EMBL/GenBank/DDBJ databases">
        <title>Complete Genome Sequence of Mycobacterium shigaense.</title>
        <authorList>
            <person name="Fukano H."/>
            <person name="Yoshida M."/>
            <person name="Kazumi Y."/>
            <person name="Ogura Y."/>
            <person name="Mitarai S."/>
            <person name="Hayashi T."/>
            <person name="Hoshino Y."/>
        </authorList>
    </citation>
    <scope>NUCLEOTIDE SEQUENCE [LARGE SCALE GENOMIC DNA]</scope>
    <source>
        <strain evidence="3">UN-152</strain>
    </source>
</reference>
<evidence type="ECO:0000313" key="3">
    <source>
        <dbReference type="Proteomes" id="UP000217736"/>
    </source>
</evidence>
<feature type="region of interest" description="Disordered" evidence="1">
    <location>
        <begin position="1"/>
        <end position="21"/>
    </location>
</feature>
<dbReference type="EMBL" id="AP018164">
    <property type="protein sequence ID" value="BAX93098.1"/>
    <property type="molecule type" value="Genomic_DNA"/>
</dbReference>
<accession>A0A1Z4EJG3</accession>
<dbReference type="OrthoDB" id="4741065at2"/>
<evidence type="ECO:0000313" key="2">
    <source>
        <dbReference type="EMBL" id="BAX93098.1"/>
    </source>
</evidence>
<gene>
    <name evidence="2" type="ORF">MSG_02957</name>
</gene>
<feature type="region of interest" description="Disordered" evidence="1">
    <location>
        <begin position="51"/>
        <end position="75"/>
    </location>
</feature>
<dbReference type="AlphaFoldDB" id="A0A1Z4EJG3"/>
<proteinExistence type="predicted"/>
<keyword evidence="3" id="KW-1185">Reference proteome</keyword>
<evidence type="ECO:0000256" key="1">
    <source>
        <dbReference type="SAM" id="MobiDB-lite"/>
    </source>
</evidence>
<feature type="compositionally biased region" description="Basic and acidic residues" evidence="1">
    <location>
        <begin position="65"/>
        <end position="75"/>
    </location>
</feature>